<keyword evidence="1" id="KW-0812">Transmembrane</keyword>
<keyword evidence="1" id="KW-0472">Membrane</keyword>
<dbReference type="EMBL" id="LQPH01000164">
    <property type="protein sequence ID" value="ORW16101.1"/>
    <property type="molecule type" value="Genomic_DNA"/>
</dbReference>
<keyword evidence="3" id="KW-1185">Reference proteome</keyword>
<name>A0A1X1YYQ7_9MYCO</name>
<proteinExistence type="predicted"/>
<dbReference type="AlphaFoldDB" id="A0A1X1YYQ7"/>
<organism evidence="2 3">
    <name type="scientific">Mycobacterium nebraskense</name>
    <dbReference type="NCBI Taxonomy" id="244292"/>
    <lineage>
        <taxon>Bacteria</taxon>
        <taxon>Bacillati</taxon>
        <taxon>Actinomycetota</taxon>
        <taxon>Actinomycetes</taxon>
        <taxon>Mycobacteriales</taxon>
        <taxon>Mycobacteriaceae</taxon>
        <taxon>Mycobacterium</taxon>
    </lineage>
</organism>
<evidence type="ECO:0000256" key="1">
    <source>
        <dbReference type="SAM" id="Phobius"/>
    </source>
</evidence>
<evidence type="ECO:0000313" key="3">
    <source>
        <dbReference type="Proteomes" id="UP000193781"/>
    </source>
</evidence>
<sequence length="118" mass="12295">MLIGGLVCSFVIGLGYAAWEDTAAGRRYGRHVRLVFSVVTLAGGIVMVAALAVMVSCLVLGYGRAPLAGSGFGQEVARMAADGVAAAVSLMMISCIRRFRRYVRATNVGANVAGRVNN</sequence>
<accession>A0A1X1YYQ7</accession>
<dbReference type="Proteomes" id="UP000193781">
    <property type="component" value="Unassembled WGS sequence"/>
</dbReference>
<protein>
    <submittedName>
        <fullName evidence="2">Uncharacterized protein</fullName>
    </submittedName>
</protein>
<gene>
    <name evidence="2" type="ORF">AWC17_15285</name>
</gene>
<reference evidence="2 3" key="1">
    <citation type="submission" date="2016-01" db="EMBL/GenBank/DDBJ databases">
        <title>The new phylogeny of the genus Mycobacterium.</title>
        <authorList>
            <person name="Tarcisio F."/>
            <person name="Conor M."/>
            <person name="Antonella G."/>
            <person name="Elisabetta G."/>
            <person name="Giulia F.S."/>
            <person name="Sara T."/>
            <person name="Anna F."/>
            <person name="Clotilde B."/>
            <person name="Roberto B."/>
            <person name="Veronica D.S."/>
            <person name="Fabio R."/>
            <person name="Monica P."/>
            <person name="Olivier J."/>
            <person name="Enrico T."/>
            <person name="Nicola S."/>
        </authorList>
    </citation>
    <scope>NUCLEOTIDE SEQUENCE [LARGE SCALE GENOMIC DNA]</scope>
    <source>
        <strain evidence="2 3">DSM 44803</strain>
    </source>
</reference>
<feature type="transmembrane region" description="Helical" evidence="1">
    <location>
        <begin position="41"/>
        <end position="62"/>
    </location>
</feature>
<keyword evidence="1" id="KW-1133">Transmembrane helix</keyword>
<comment type="caution">
    <text evidence="2">The sequence shown here is derived from an EMBL/GenBank/DDBJ whole genome shotgun (WGS) entry which is preliminary data.</text>
</comment>
<evidence type="ECO:0000313" key="2">
    <source>
        <dbReference type="EMBL" id="ORW16101.1"/>
    </source>
</evidence>